<gene>
    <name evidence="1" type="primary">MRS4_2</name>
    <name evidence="1" type="ORF">SLS62_005864</name>
</gene>
<proteinExistence type="predicted"/>
<protein>
    <submittedName>
        <fullName evidence="1">Fe(2+) transporter</fullName>
    </submittedName>
</protein>
<dbReference type="Proteomes" id="UP001320420">
    <property type="component" value="Unassembled WGS sequence"/>
</dbReference>
<dbReference type="EMBL" id="JAKJXP020000041">
    <property type="protein sequence ID" value="KAK7752120.1"/>
    <property type="molecule type" value="Genomic_DNA"/>
</dbReference>
<accession>A0AAN9YSC7</accession>
<reference evidence="1 2" key="1">
    <citation type="submission" date="2024-02" db="EMBL/GenBank/DDBJ databases">
        <title>De novo assembly and annotation of 12 fungi associated with fruit tree decline syndrome in Ontario, Canada.</title>
        <authorList>
            <person name="Sulman M."/>
            <person name="Ellouze W."/>
            <person name="Ilyukhin E."/>
        </authorList>
    </citation>
    <scope>NUCLEOTIDE SEQUENCE [LARGE SCALE GENOMIC DNA]</scope>
    <source>
        <strain evidence="1 2">M11/M66-122</strain>
    </source>
</reference>
<evidence type="ECO:0000313" key="1">
    <source>
        <dbReference type="EMBL" id="KAK7752120.1"/>
    </source>
</evidence>
<keyword evidence="2" id="KW-1185">Reference proteome</keyword>
<comment type="caution">
    <text evidence="1">The sequence shown here is derived from an EMBL/GenBank/DDBJ whole genome shotgun (WGS) entry which is preliminary data.</text>
</comment>
<sequence>MYVGHTPDIYKRSASRNYSLGRCVAAIAAVDLRDCDTVPPLSPSIVTLALQPETFGAGPQAVAKMAQPTAEPIEDYEYVLLA</sequence>
<name>A0AAN9YSC7_9PEZI</name>
<dbReference type="AlphaFoldDB" id="A0AAN9YSC7"/>
<evidence type="ECO:0000313" key="2">
    <source>
        <dbReference type="Proteomes" id="UP001320420"/>
    </source>
</evidence>
<organism evidence="1 2">
    <name type="scientific">Diatrype stigma</name>
    <dbReference type="NCBI Taxonomy" id="117547"/>
    <lineage>
        <taxon>Eukaryota</taxon>
        <taxon>Fungi</taxon>
        <taxon>Dikarya</taxon>
        <taxon>Ascomycota</taxon>
        <taxon>Pezizomycotina</taxon>
        <taxon>Sordariomycetes</taxon>
        <taxon>Xylariomycetidae</taxon>
        <taxon>Xylariales</taxon>
        <taxon>Diatrypaceae</taxon>
        <taxon>Diatrype</taxon>
    </lineage>
</organism>